<feature type="compositionally biased region" description="Basic and acidic residues" evidence="1">
    <location>
        <begin position="389"/>
        <end position="400"/>
    </location>
</feature>
<feature type="region of interest" description="Disordered" evidence="1">
    <location>
        <begin position="338"/>
        <end position="403"/>
    </location>
</feature>
<name>A0AA38RA40_9PEZI</name>
<feature type="compositionally biased region" description="Basic and acidic residues" evidence="1">
    <location>
        <begin position="273"/>
        <end position="283"/>
    </location>
</feature>
<feature type="compositionally biased region" description="Polar residues" evidence="1">
    <location>
        <begin position="164"/>
        <end position="178"/>
    </location>
</feature>
<comment type="caution">
    <text evidence="2">The sequence shown here is derived from an EMBL/GenBank/DDBJ whole genome shotgun (WGS) entry which is preliminary data.</text>
</comment>
<feature type="compositionally biased region" description="Acidic residues" evidence="1">
    <location>
        <begin position="184"/>
        <end position="197"/>
    </location>
</feature>
<feature type="compositionally biased region" description="Low complexity" evidence="1">
    <location>
        <begin position="206"/>
        <end position="222"/>
    </location>
</feature>
<feature type="compositionally biased region" description="Polar residues" evidence="1">
    <location>
        <begin position="62"/>
        <end position="73"/>
    </location>
</feature>
<dbReference type="Pfam" id="PF13136">
    <property type="entry name" value="DUF3984"/>
    <property type="match status" value="1"/>
</dbReference>
<sequence>MDAAFNQHQARRKNRSTTNLNHLSLAPLTSKLPLTDPDALPTTDNNDERSPSSFHSHHYRHSTSYLQGKSAPTTPGLLSHSPARSSSHARHAFSAIDDLPKRSKSATHLAPRGRQAHSPATAASRRRRRKNDEAGGLSASDRNDSDWLLRAGALISSETRESKGQSWLASRASSTSLTGMHREEDDDQEAEGDEDGDPWVREREAATSYSSRRASRRGSLAFAEEETSAISPAGSRLGSRSHSRVGRSGGSRSHPLTPLERHSAEGYFSRQHGAADEEQHLHPGPDFVNLDEKLEAVSEERDTSQEDEVYVRRLVKSGGPAGVGSWFGNMLGWKLFSVDEDGEEEESSDEDGEDGTESGDGAAEDAASASTGRRASSVGSRFEGVVTGPDERIPPPKADEGGWQDAAWLLTVASKVLL</sequence>
<dbReference type="EMBL" id="JANBVO010000024">
    <property type="protein sequence ID" value="KAJ9141968.1"/>
    <property type="molecule type" value="Genomic_DNA"/>
</dbReference>
<proteinExistence type="predicted"/>
<accession>A0AA38RA40</accession>
<feature type="compositionally biased region" description="Acidic residues" evidence="1">
    <location>
        <begin position="338"/>
        <end position="357"/>
    </location>
</feature>
<evidence type="ECO:0000313" key="3">
    <source>
        <dbReference type="Proteomes" id="UP001174694"/>
    </source>
</evidence>
<feature type="region of interest" description="Disordered" evidence="1">
    <location>
        <begin position="1"/>
        <end position="143"/>
    </location>
</feature>
<keyword evidence="3" id="KW-1185">Reference proteome</keyword>
<reference evidence="2" key="1">
    <citation type="submission" date="2022-07" db="EMBL/GenBank/DDBJ databases">
        <title>Fungi with potential for degradation of polypropylene.</title>
        <authorList>
            <person name="Gostincar C."/>
        </authorList>
    </citation>
    <scope>NUCLEOTIDE SEQUENCE</scope>
    <source>
        <strain evidence="2">EXF-13308</strain>
    </source>
</reference>
<dbReference type="InterPro" id="IPR025040">
    <property type="entry name" value="DUF3984"/>
</dbReference>
<dbReference type="AlphaFoldDB" id="A0AA38RA40"/>
<feature type="compositionally biased region" description="Low complexity" evidence="1">
    <location>
        <begin position="359"/>
        <end position="381"/>
    </location>
</feature>
<organism evidence="2 3">
    <name type="scientific">Pleurostoma richardsiae</name>
    <dbReference type="NCBI Taxonomy" id="41990"/>
    <lineage>
        <taxon>Eukaryota</taxon>
        <taxon>Fungi</taxon>
        <taxon>Dikarya</taxon>
        <taxon>Ascomycota</taxon>
        <taxon>Pezizomycotina</taxon>
        <taxon>Sordariomycetes</taxon>
        <taxon>Sordariomycetidae</taxon>
        <taxon>Calosphaeriales</taxon>
        <taxon>Pleurostomataceae</taxon>
        <taxon>Pleurostoma</taxon>
    </lineage>
</organism>
<protein>
    <submittedName>
        <fullName evidence="2">DUF3984 domain-containing protein</fullName>
    </submittedName>
</protein>
<gene>
    <name evidence="2" type="ORF">NKR23_g7575</name>
</gene>
<feature type="region of interest" description="Disordered" evidence="1">
    <location>
        <begin position="158"/>
        <end position="306"/>
    </location>
</feature>
<feature type="compositionally biased region" description="Basic and acidic residues" evidence="1">
    <location>
        <begin position="290"/>
        <end position="304"/>
    </location>
</feature>
<dbReference type="Proteomes" id="UP001174694">
    <property type="component" value="Unassembled WGS sequence"/>
</dbReference>
<evidence type="ECO:0000256" key="1">
    <source>
        <dbReference type="SAM" id="MobiDB-lite"/>
    </source>
</evidence>
<evidence type="ECO:0000313" key="2">
    <source>
        <dbReference type="EMBL" id="KAJ9141968.1"/>
    </source>
</evidence>